<comment type="caution">
    <text evidence="3">The sequence shown here is derived from an EMBL/GenBank/DDBJ whole genome shotgun (WGS) entry which is preliminary data.</text>
</comment>
<dbReference type="SMART" id="SM00271">
    <property type="entry name" value="DnaJ"/>
    <property type="match status" value="1"/>
</dbReference>
<dbReference type="Proteomes" id="UP000320048">
    <property type="component" value="Unassembled WGS sequence"/>
</dbReference>
<proteinExistence type="predicted"/>
<name>A0A537J656_9BACT</name>
<evidence type="ECO:0000259" key="2">
    <source>
        <dbReference type="PROSITE" id="PS50076"/>
    </source>
</evidence>
<dbReference type="PANTHER" id="PTHR43096:SF52">
    <property type="entry name" value="DNAJ HOMOLOG 1, MITOCHONDRIAL-RELATED"/>
    <property type="match status" value="1"/>
</dbReference>
<dbReference type="Gene3D" id="1.10.287.110">
    <property type="entry name" value="DnaJ domain"/>
    <property type="match status" value="1"/>
</dbReference>
<evidence type="ECO:0000256" key="1">
    <source>
        <dbReference type="ARBA" id="ARBA00023186"/>
    </source>
</evidence>
<protein>
    <submittedName>
        <fullName evidence="3">J domain-containing protein</fullName>
    </submittedName>
</protein>
<dbReference type="InterPro" id="IPR001623">
    <property type="entry name" value="DnaJ_domain"/>
</dbReference>
<dbReference type="PROSITE" id="PS50076">
    <property type="entry name" value="DNAJ_2"/>
    <property type="match status" value="1"/>
</dbReference>
<dbReference type="InterPro" id="IPR008971">
    <property type="entry name" value="HSP40/DnaJ_pept-bd"/>
</dbReference>
<dbReference type="CDD" id="cd06257">
    <property type="entry name" value="DnaJ"/>
    <property type="match status" value="1"/>
</dbReference>
<dbReference type="Pfam" id="PF01556">
    <property type="entry name" value="DnaJ_C"/>
    <property type="match status" value="1"/>
</dbReference>
<dbReference type="GO" id="GO:0005737">
    <property type="term" value="C:cytoplasm"/>
    <property type="evidence" value="ECO:0007669"/>
    <property type="project" value="TreeGrafter"/>
</dbReference>
<sequence>MEFKDYYKILGIDRKADQKAINQAFRKLARQYHPDVNPGNKQAETRFKEINEAHQVLGDSDRRAKYDQVLELREHGGGWEDLLRRGAAQGDDGTYTVYGSPGDLGRFSEFFEQLFGGLGAGPFAAGPQGAGGRGERRGFTGFNVEDLLRRQEPGGSERPRAGQDVAGTVEITLEEAYRGTTRTVAVPGGRSRKTRKIEVKIPPGVRHGQRIRAAGQGQTGDLYLTVEIAPHPLFTRVEDDVQCELAVPVWVAALGGTVEAPTLGGPVTMTIPPDTRDGRTLRLRGRGLPHLRGAGAGDELVKVRLALPDPLTPRDRELLEEMRRLHEARPTKS</sequence>
<dbReference type="GO" id="GO:0051082">
    <property type="term" value="F:unfolded protein binding"/>
    <property type="evidence" value="ECO:0007669"/>
    <property type="project" value="InterPro"/>
</dbReference>
<reference evidence="3 4" key="1">
    <citation type="journal article" date="2019" name="Nat. Microbiol.">
        <title>Mediterranean grassland soil C-N compound turnover is dependent on rainfall and depth, and is mediated by genomically divergent microorganisms.</title>
        <authorList>
            <person name="Diamond S."/>
            <person name="Andeer P.F."/>
            <person name="Li Z."/>
            <person name="Crits-Christoph A."/>
            <person name="Burstein D."/>
            <person name="Anantharaman K."/>
            <person name="Lane K.R."/>
            <person name="Thomas B.C."/>
            <person name="Pan C."/>
            <person name="Northen T.R."/>
            <person name="Banfield J.F."/>
        </authorList>
    </citation>
    <scope>NUCLEOTIDE SEQUENCE [LARGE SCALE GENOMIC DNA]</scope>
    <source>
        <strain evidence="3">NP_7</strain>
    </source>
</reference>
<dbReference type="InterPro" id="IPR018253">
    <property type="entry name" value="DnaJ_domain_CS"/>
</dbReference>
<dbReference type="FunFam" id="2.60.260.20:FF:000013">
    <property type="entry name" value="DnaJ subfamily B member 11"/>
    <property type="match status" value="1"/>
</dbReference>
<dbReference type="PROSITE" id="PS00636">
    <property type="entry name" value="DNAJ_1"/>
    <property type="match status" value="1"/>
</dbReference>
<dbReference type="SUPFAM" id="SSF46565">
    <property type="entry name" value="Chaperone J-domain"/>
    <property type="match status" value="1"/>
</dbReference>
<dbReference type="PRINTS" id="PR00625">
    <property type="entry name" value="JDOMAIN"/>
</dbReference>
<dbReference type="Pfam" id="PF00226">
    <property type="entry name" value="DnaJ"/>
    <property type="match status" value="1"/>
</dbReference>
<evidence type="ECO:0000313" key="4">
    <source>
        <dbReference type="Proteomes" id="UP000320048"/>
    </source>
</evidence>
<dbReference type="CDD" id="cd10747">
    <property type="entry name" value="DnaJ_C"/>
    <property type="match status" value="1"/>
</dbReference>
<dbReference type="Gene3D" id="2.60.260.20">
    <property type="entry name" value="Urease metallochaperone UreE, N-terminal domain"/>
    <property type="match status" value="2"/>
</dbReference>
<dbReference type="GO" id="GO:0042026">
    <property type="term" value="P:protein refolding"/>
    <property type="evidence" value="ECO:0007669"/>
    <property type="project" value="TreeGrafter"/>
</dbReference>
<dbReference type="InterPro" id="IPR002939">
    <property type="entry name" value="DnaJ_C"/>
</dbReference>
<accession>A0A537J656</accession>
<dbReference type="PANTHER" id="PTHR43096">
    <property type="entry name" value="DNAJ HOMOLOG 1, MITOCHONDRIAL-RELATED"/>
    <property type="match status" value="1"/>
</dbReference>
<keyword evidence="1" id="KW-0143">Chaperone</keyword>
<dbReference type="EMBL" id="VBAO01000319">
    <property type="protein sequence ID" value="TMI79039.1"/>
    <property type="molecule type" value="Genomic_DNA"/>
</dbReference>
<dbReference type="InterPro" id="IPR036869">
    <property type="entry name" value="J_dom_sf"/>
</dbReference>
<gene>
    <name evidence="3" type="ORF">E6H04_11275</name>
</gene>
<dbReference type="SUPFAM" id="SSF49493">
    <property type="entry name" value="HSP40/DnaJ peptide-binding domain"/>
    <property type="match status" value="2"/>
</dbReference>
<organism evidence="3 4">
    <name type="scientific">Candidatus Segetimicrobium genomatis</name>
    <dbReference type="NCBI Taxonomy" id="2569760"/>
    <lineage>
        <taxon>Bacteria</taxon>
        <taxon>Bacillati</taxon>
        <taxon>Candidatus Sysuimicrobiota</taxon>
        <taxon>Candidatus Sysuimicrobiia</taxon>
        <taxon>Candidatus Sysuimicrobiales</taxon>
        <taxon>Candidatus Segetimicrobiaceae</taxon>
        <taxon>Candidatus Segetimicrobium</taxon>
    </lineage>
</organism>
<feature type="domain" description="J" evidence="2">
    <location>
        <begin position="5"/>
        <end position="70"/>
    </location>
</feature>
<evidence type="ECO:0000313" key="3">
    <source>
        <dbReference type="EMBL" id="TMI79039.1"/>
    </source>
</evidence>
<dbReference type="AlphaFoldDB" id="A0A537J656"/>